<dbReference type="Pfam" id="PF03235">
    <property type="entry name" value="GmrSD_N"/>
    <property type="match status" value="1"/>
</dbReference>
<dbReference type="EMBL" id="UFXQ01000001">
    <property type="protein sequence ID" value="STC70283.1"/>
    <property type="molecule type" value="Genomic_DNA"/>
</dbReference>
<dbReference type="PANTHER" id="PTHR37292">
    <property type="entry name" value="VNG6097C"/>
    <property type="match status" value="1"/>
</dbReference>
<dbReference type="STRING" id="35756.GCA_001044155_02339"/>
<feature type="domain" description="GmrSD restriction endonucleases N-terminal" evidence="2">
    <location>
        <begin position="10"/>
        <end position="254"/>
    </location>
</feature>
<dbReference type="InterPro" id="IPR004919">
    <property type="entry name" value="GmrSD_N"/>
</dbReference>
<keyword evidence="4" id="KW-1185">Reference proteome</keyword>
<protein>
    <submittedName>
        <fullName evidence="3">Uncharacterized conserved protein</fullName>
    </submittedName>
</protein>
<sequence length="607" mass="68761">MGFTSPSYSLTDLFDRIDRNELQLPDFQHDLVWTLDSIRSVIGSVLRGYPIGSLLALDTRNTPTRFKPRPVKRAPDLNVDPGLLLLDGHQRLTVLYNALHGDGFVDTVDYRNQPIRRRFYVDVRLAVSSETLPDEAVFAIDEDGRVRSHFGPSIPGGLLTREDMLNNYVVPVSYLLHEEGNDLLFDMAAHSEDAQVREDVKKFYSRVLRAVSAYNIPMIRLDRDTPQSGVGQIFAHANSSGHRMDVFELLTAVFAAEDESFRLADHWAKVEKHLRKHPALDGIDRIHFLRAVSLLVSGRRGQATGHRGDILNLTLSDYLSASEELIDAFDQASVFLARRCILTTDQVPYTNQLVPLAVLLARLAETPGVLEDVQARDRLNQWFWSGVFGELYGSSAPTTRAGRDTDQVTAWMKGEAEEVPKTVRDAEFYESRLVSAREDSGVYRGIYALLMARGARDWRTGQEFNQETLPELQPGFYMIFPPAFCTQQGIEPEVAYSVLNRTPMGKRTEVVLDGGEPKRYLRRIQSKSIMEDDEFDAVLATHELEPEHLFSTKCHEFFDDRRERFVGIVEYAMNKPVIRDGEFESTNQGEQARDDDPLDDTLDEAEA</sequence>
<dbReference type="PANTHER" id="PTHR37292:SF2">
    <property type="entry name" value="DUF262 DOMAIN-CONTAINING PROTEIN"/>
    <property type="match status" value="1"/>
</dbReference>
<evidence type="ECO:0000256" key="1">
    <source>
        <dbReference type="SAM" id="MobiDB-lite"/>
    </source>
</evidence>
<feature type="region of interest" description="Disordered" evidence="1">
    <location>
        <begin position="580"/>
        <end position="607"/>
    </location>
</feature>
<name>A0A376CPQ2_9CORY</name>
<proteinExistence type="predicted"/>
<dbReference type="Proteomes" id="UP000254467">
    <property type="component" value="Unassembled WGS sequence"/>
</dbReference>
<accession>A0A376CPQ2</accession>
<organism evidence="3 4">
    <name type="scientific">Corynebacterium pilosum</name>
    <dbReference type="NCBI Taxonomy" id="35756"/>
    <lineage>
        <taxon>Bacteria</taxon>
        <taxon>Bacillati</taxon>
        <taxon>Actinomycetota</taxon>
        <taxon>Actinomycetes</taxon>
        <taxon>Mycobacteriales</taxon>
        <taxon>Corynebacteriaceae</taxon>
        <taxon>Corynebacterium</taxon>
    </lineage>
</organism>
<evidence type="ECO:0000313" key="4">
    <source>
        <dbReference type="Proteomes" id="UP000254467"/>
    </source>
</evidence>
<evidence type="ECO:0000259" key="2">
    <source>
        <dbReference type="Pfam" id="PF03235"/>
    </source>
</evidence>
<gene>
    <name evidence="3" type="ORF">NCTC11862_02093</name>
</gene>
<reference evidence="3 4" key="1">
    <citation type="submission" date="2018-06" db="EMBL/GenBank/DDBJ databases">
        <authorList>
            <consortium name="Pathogen Informatics"/>
            <person name="Doyle S."/>
        </authorList>
    </citation>
    <scope>NUCLEOTIDE SEQUENCE [LARGE SCALE GENOMIC DNA]</scope>
    <source>
        <strain evidence="3 4">NCTC11862</strain>
    </source>
</reference>
<dbReference type="OrthoDB" id="9787127at2"/>
<dbReference type="AlphaFoldDB" id="A0A376CPQ2"/>
<evidence type="ECO:0000313" key="3">
    <source>
        <dbReference type="EMBL" id="STC70283.1"/>
    </source>
</evidence>
<feature type="compositionally biased region" description="Acidic residues" evidence="1">
    <location>
        <begin position="596"/>
        <end position="607"/>
    </location>
</feature>
<dbReference type="RefSeq" id="WP_018580789.1">
    <property type="nucleotide sequence ID" value="NZ_UFXQ01000001.1"/>
</dbReference>